<dbReference type="InterPro" id="IPR007210">
    <property type="entry name" value="ABC_Gly_betaine_transp_sub-bd"/>
</dbReference>
<evidence type="ECO:0000313" key="4">
    <source>
        <dbReference type="Proteomes" id="UP001529421"/>
    </source>
</evidence>
<gene>
    <name evidence="3" type="ORF">QUW28_01350</name>
</gene>
<sequence length="308" mass="33572">MNHRLKTPAISRRAALASAGAALGIAGVAALTGCNGTSDSSKGAVTVGSKAFTEGVILSEIYALALEDAGFSVDRSFEISGSLIHTALVNGDIDLYPEYTGTGLINILQMDPLTDPDEVYETVKSEYADQFDLVWLEKSEAADGQSLAIRTDVAEKLGIKTISDLQEHASELRFASQGQFDEREDGLPALEAAYGPFDWAEHEVYDEGLKYEVLRNDEADVTPAYTTEAQLSDDMFTLLEDDKHVWPPYNVAPVVRGEVLQELPGIEEPLNRVSEALTTEILTGLNARVDIDKEDYEDVAREFFESIA</sequence>
<comment type="caution">
    <text evidence="3">The sequence shown here is derived from an EMBL/GenBank/DDBJ whole genome shotgun (WGS) entry which is preliminary data.</text>
</comment>
<dbReference type="Pfam" id="PF04069">
    <property type="entry name" value="OpuAC"/>
    <property type="match status" value="1"/>
</dbReference>
<organism evidence="3 4">
    <name type="scientific">Enorma phocaeensis</name>
    <dbReference type="NCBI Taxonomy" id="1871019"/>
    <lineage>
        <taxon>Bacteria</taxon>
        <taxon>Bacillati</taxon>
        <taxon>Actinomycetota</taxon>
        <taxon>Coriobacteriia</taxon>
        <taxon>Coriobacteriales</taxon>
        <taxon>Coriobacteriaceae</taxon>
        <taxon>Enorma</taxon>
    </lineage>
</organism>
<feature type="signal peptide" evidence="1">
    <location>
        <begin position="1"/>
        <end position="29"/>
    </location>
</feature>
<keyword evidence="4" id="KW-1185">Reference proteome</keyword>
<dbReference type="PROSITE" id="PS51257">
    <property type="entry name" value="PROKAR_LIPOPROTEIN"/>
    <property type="match status" value="1"/>
</dbReference>
<evidence type="ECO:0000256" key="1">
    <source>
        <dbReference type="SAM" id="SignalP"/>
    </source>
</evidence>
<dbReference type="SUPFAM" id="SSF53850">
    <property type="entry name" value="Periplasmic binding protein-like II"/>
    <property type="match status" value="1"/>
</dbReference>
<name>A0ABT7V6M2_9ACTN</name>
<accession>A0ABT7V6M2</accession>
<dbReference type="Gene3D" id="3.40.190.10">
    <property type="entry name" value="Periplasmic binding protein-like II"/>
    <property type="match status" value="1"/>
</dbReference>
<dbReference type="CDD" id="cd13615">
    <property type="entry name" value="PBP2_ProWY"/>
    <property type="match status" value="1"/>
</dbReference>
<feature type="chain" id="PRO_5045251222" evidence="1">
    <location>
        <begin position="30"/>
        <end position="308"/>
    </location>
</feature>
<dbReference type="RefSeq" id="WP_289543921.1">
    <property type="nucleotide sequence ID" value="NZ_JAUDDZ010000001.1"/>
</dbReference>
<reference evidence="4" key="1">
    <citation type="submission" date="2023-06" db="EMBL/GenBank/DDBJ databases">
        <title>Identification and characterization of horizontal gene transfer across gut microbiota members of farm animals based on homology search.</title>
        <authorList>
            <person name="Zeman M."/>
            <person name="Kubasova T."/>
            <person name="Jahodarova E."/>
            <person name="Nykrynova M."/>
            <person name="Rychlik I."/>
        </authorList>
    </citation>
    <scope>NUCLEOTIDE SEQUENCE [LARGE SCALE GENOMIC DNA]</scope>
    <source>
        <strain evidence="4">154_Feed</strain>
    </source>
</reference>
<dbReference type="EMBL" id="JAUDDZ010000001">
    <property type="protein sequence ID" value="MDM8274148.1"/>
    <property type="molecule type" value="Genomic_DNA"/>
</dbReference>
<proteinExistence type="predicted"/>
<dbReference type="Proteomes" id="UP001529421">
    <property type="component" value="Unassembled WGS sequence"/>
</dbReference>
<evidence type="ECO:0000259" key="2">
    <source>
        <dbReference type="Pfam" id="PF04069"/>
    </source>
</evidence>
<reference evidence="3 4" key="2">
    <citation type="submission" date="2023-06" db="EMBL/GenBank/DDBJ databases">
        <authorList>
            <person name="Zeman M."/>
            <person name="Kubasova T."/>
            <person name="Jahodarova E."/>
            <person name="Nykrynova M."/>
            <person name="Rychlik I."/>
        </authorList>
    </citation>
    <scope>NUCLEOTIDE SEQUENCE [LARGE SCALE GENOMIC DNA]</scope>
    <source>
        <strain evidence="3 4">154_Feed</strain>
    </source>
</reference>
<keyword evidence="1" id="KW-0732">Signal</keyword>
<dbReference type="Gene3D" id="3.40.190.120">
    <property type="entry name" value="Osmoprotection protein (prox), domain 2"/>
    <property type="match status" value="1"/>
</dbReference>
<feature type="domain" description="ABC-type glycine betaine transport system substrate-binding" evidence="2">
    <location>
        <begin position="44"/>
        <end position="305"/>
    </location>
</feature>
<evidence type="ECO:0000313" key="3">
    <source>
        <dbReference type="EMBL" id="MDM8274148.1"/>
    </source>
</evidence>
<protein>
    <submittedName>
        <fullName evidence="3">Glycine betaine ABC transporter substrate-binding protein</fullName>
    </submittedName>
</protein>